<accession>A0A5K1C0L2</accession>
<evidence type="ECO:0000313" key="1">
    <source>
        <dbReference type="EMBL" id="VVW22216.1"/>
    </source>
</evidence>
<organism evidence="1">
    <name type="scientific">Nymphaea colorata</name>
    <name type="common">pocket water lily</name>
    <dbReference type="NCBI Taxonomy" id="210225"/>
    <lineage>
        <taxon>Eukaryota</taxon>
        <taxon>Viridiplantae</taxon>
        <taxon>Streptophyta</taxon>
        <taxon>Embryophyta</taxon>
        <taxon>Tracheophyta</taxon>
        <taxon>Spermatophyta</taxon>
        <taxon>Magnoliopsida</taxon>
        <taxon>Nymphaeales</taxon>
        <taxon>Nymphaeaceae</taxon>
        <taxon>Nymphaea</taxon>
    </lineage>
</organism>
<sequence length="17" mass="1894">MKTKISDIMNPGTSKDQ</sequence>
<dbReference type="AlphaFoldDB" id="A0A5K1C0L2"/>
<name>A0A5K1C0L2_9MAGN</name>
<reference evidence="1" key="1">
    <citation type="submission" date="2019-09" db="EMBL/GenBank/DDBJ databases">
        <authorList>
            <person name="Zhang L."/>
        </authorList>
    </citation>
    <scope>NUCLEOTIDE SEQUENCE</scope>
</reference>
<proteinExistence type="predicted"/>
<gene>
    <name evidence="1" type="ORF">NYM_LOCUS17466</name>
</gene>
<dbReference type="EMBL" id="LR721782">
    <property type="protein sequence ID" value="VVW22216.1"/>
    <property type="molecule type" value="Genomic_DNA"/>
</dbReference>
<protein>
    <submittedName>
        <fullName evidence="1">Uncharacterized protein</fullName>
    </submittedName>
</protein>